<protein>
    <recommendedName>
        <fullName evidence="3">beta-N-acetylhexosaminidase</fullName>
        <ecNumber evidence="3">3.2.1.52</ecNumber>
    </recommendedName>
    <alternativeName>
        <fullName evidence="6">Beta-N-acetylhexosaminidase</fullName>
    </alternativeName>
    <alternativeName>
        <fullName evidence="7">N-acetyl-beta-glucosaminidase</fullName>
    </alternativeName>
</protein>
<dbReference type="Gene3D" id="1.20.1270.60">
    <property type="entry name" value="Arfaptin homology (AH) domain/BAR domain"/>
    <property type="match status" value="1"/>
</dbReference>
<dbReference type="CDD" id="cd02847">
    <property type="entry name" value="E_set_Chitobiase_C"/>
    <property type="match status" value="2"/>
</dbReference>
<evidence type="ECO:0000256" key="5">
    <source>
        <dbReference type="ARBA" id="ARBA00023295"/>
    </source>
</evidence>
<dbReference type="InterPro" id="IPR012291">
    <property type="entry name" value="CBM2_carb-bd_dom_sf"/>
</dbReference>
<evidence type="ECO:0000256" key="12">
    <source>
        <dbReference type="SAM" id="SignalP"/>
    </source>
</evidence>
<keyword evidence="12" id="KW-0732">Signal</keyword>
<evidence type="ECO:0000256" key="3">
    <source>
        <dbReference type="ARBA" id="ARBA00012663"/>
    </source>
</evidence>
<dbReference type="Pfam" id="PF00728">
    <property type="entry name" value="Glyco_hydro_20"/>
    <property type="match status" value="2"/>
</dbReference>
<dbReference type="Pfam" id="PF02838">
    <property type="entry name" value="Glyco_hydro_20b"/>
    <property type="match status" value="2"/>
</dbReference>
<dbReference type="InterPro" id="IPR014756">
    <property type="entry name" value="Ig_E-set"/>
</dbReference>
<feature type="signal peptide" evidence="12">
    <location>
        <begin position="1"/>
        <end position="22"/>
    </location>
</feature>
<dbReference type="PRINTS" id="PR00738">
    <property type="entry name" value="GLHYDRLASE20"/>
</dbReference>
<dbReference type="InterPro" id="IPR013783">
    <property type="entry name" value="Ig-like_fold"/>
</dbReference>
<dbReference type="Gene3D" id="3.20.20.80">
    <property type="entry name" value="Glycosidases"/>
    <property type="match status" value="2"/>
</dbReference>
<feature type="active site" description="Proton donor" evidence="8">
    <location>
        <position position="1399"/>
    </location>
</feature>
<name>A0ABD0LDX2_9CAEN</name>
<dbReference type="SUPFAM" id="SSF55545">
    <property type="entry name" value="beta-N-acetylhexosaminidase-like domain"/>
    <property type="match status" value="2"/>
</dbReference>
<dbReference type="SUPFAM" id="SSF81296">
    <property type="entry name" value="E set domains"/>
    <property type="match status" value="2"/>
</dbReference>
<evidence type="ECO:0000313" key="14">
    <source>
        <dbReference type="EMBL" id="KAK7497759.1"/>
    </source>
</evidence>
<dbReference type="SMART" id="SM00055">
    <property type="entry name" value="FCH"/>
    <property type="match status" value="1"/>
</dbReference>
<dbReference type="EMBL" id="JACVVK020000055">
    <property type="protein sequence ID" value="KAK7497759.1"/>
    <property type="molecule type" value="Genomic_DNA"/>
</dbReference>
<dbReference type="InterPro" id="IPR015883">
    <property type="entry name" value="Glyco_hydro_20_cat"/>
</dbReference>
<dbReference type="SUPFAM" id="SSF51445">
    <property type="entry name" value="(Trans)glycosidases"/>
    <property type="match status" value="2"/>
</dbReference>
<keyword evidence="9 10" id="KW-0175">Coiled coil</keyword>
<dbReference type="PANTHER" id="PTHR22600">
    <property type="entry name" value="BETA-HEXOSAMINIDASE"/>
    <property type="match status" value="1"/>
</dbReference>
<dbReference type="InterPro" id="IPR004867">
    <property type="entry name" value="CHB_C_dom"/>
</dbReference>
<dbReference type="PROSITE" id="PS51741">
    <property type="entry name" value="F_BAR"/>
    <property type="match status" value="1"/>
</dbReference>
<evidence type="ECO:0000256" key="2">
    <source>
        <dbReference type="ARBA" id="ARBA00006285"/>
    </source>
</evidence>
<organism evidence="14 15">
    <name type="scientific">Batillaria attramentaria</name>
    <dbReference type="NCBI Taxonomy" id="370345"/>
    <lineage>
        <taxon>Eukaryota</taxon>
        <taxon>Metazoa</taxon>
        <taxon>Spiralia</taxon>
        <taxon>Lophotrochozoa</taxon>
        <taxon>Mollusca</taxon>
        <taxon>Gastropoda</taxon>
        <taxon>Caenogastropoda</taxon>
        <taxon>Sorbeoconcha</taxon>
        <taxon>Cerithioidea</taxon>
        <taxon>Batillariidae</taxon>
        <taxon>Batillaria</taxon>
    </lineage>
</organism>
<dbReference type="Pfam" id="PF03173">
    <property type="entry name" value="CHB_HEX"/>
    <property type="match status" value="2"/>
</dbReference>
<feature type="chain" id="PRO_5044857240" description="beta-N-acetylhexosaminidase" evidence="12">
    <location>
        <begin position="23"/>
        <end position="2115"/>
    </location>
</feature>
<dbReference type="Gene3D" id="3.30.379.10">
    <property type="entry name" value="Chitobiase/beta-hexosaminidase domain 2-like"/>
    <property type="match status" value="2"/>
</dbReference>
<evidence type="ECO:0000256" key="6">
    <source>
        <dbReference type="ARBA" id="ARBA00030512"/>
    </source>
</evidence>
<dbReference type="Proteomes" id="UP001519460">
    <property type="component" value="Unassembled WGS sequence"/>
</dbReference>
<feature type="domain" description="F-BAR" evidence="13">
    <location>
        <begin position="1806"/>
        <end position="2013"/>
    </location>
</feature>
<dbReference type="InterPro" id="IPR027267">
    <property type="entry name" value="AH/BAR_dom_sf"/>
</dbReference>
<reference evidence="14 15" key="1">
    <citation type="journal article" date="2023" name="Sci. Data">
        <title>Genome assembly of the Korean intertidal mud-creeper Batillaria attramentaria.</title>
        <authorList>
            <person name="Patra A.K."/>
            <person name="Ho P.T."/>
            <person name="Jun S."/>
            <person name="Lee S.J."/>
            <person name="Kim Y."/>
            <person name="Won Y.J."/>
        </authorList>
    </citation>
    <scope>NUCLEOTIDE SEQUENCE [LARGE SCALE GENOMIC DNA]</scope>
    <source>
        <strain evidence="14">Wonlab-2016</strain>
    </source>
</reference>
<dbReference type="InterPro" id="IPR029018">
    <property type="entry name" value="Hex-like_dom2"/>
</dbReference>
<dbReference type="GO" id="GO:0004563">
    <property type="term" value="F:beta-N-acetylhexosaminidase activity"/>
    <property type="evidence" value="ECO:0007669"/>
    <property type="project" value="UniProtKB-EC"/>
</dbReference>
<evidence type="ECO:0000256" key="9">
    <source>
        <dbReference type="PROSITE-ProRule" id="PRU01077"/>
    </source>
</evidence>
<dbReference type="PANTHER" id="PTHR22600:SF57">
    <property type="entry name" value="BETA-N-ACETYLHEXOSAMINIDASE"/>
    <property type="match status" value="1"/>
</dbReference>
<keyword evidence="5" id="KW-0326">Glycosidase</keyword>
<sequence length="2115" mass="239166">MWSTSMLVILIILPMILGLVTGQAPDVNQATVDNLAQSLDLQWHVVTNVREIEAFDATLTISNTGSLSLQYGNWTIFFYCVYPMEPTKLSPGVSYEVPDQGVKVMQVNGMLYKMWPTDNFRPLQPGDKRVLRFHMQYWSVSRTDNFPNWYIVGSQGTQARIIASTGGDDPMFVAPFSTVQQQKRYDFDEYPAPSAQQRYERSYVPFGPESDRLRIVPKPASFTHHDGRYVTLSSTWKIYDESPAATNLSNEVSFLRDKLAAFSVTPTTGQKPSTDVIILTTGEIAIDNPHVLNQSDDAYSLTVDDVTNTIRIIGRGASGVFYGLQSLLSLLRSDGAVPAVDIYDAPRFEFRGLFLDISRNFRTPAEIEKLVDAMAVYKLNKLHLHLADDEGWRIEISGLPELTQIGSHRCHDPEENECLLPQLGSGPFSNNSGSGFLSVTDYQSILTKAVSRHVEVIPEIDSPGHSRAAIKAMELRYRNYTNQSNLQEAERYRLIEEGDPSVYTTPQFFNDNAINVCIESTYRFITKVVSEIRKLHETIQPLREFHYGGDEVGRGAWVNSTNCQQLQERDVIANTSLKQYFFMRVANITHAQGLALGAWEDGLMVQGNTPFNRSLAENEDVFANVWDNVWEWGPAARTHNLANMGYKVIMSHGTSMYFDHPYEPHPEERGYYWATRFTDTQKTFGFMPMAYYENIEERRSGEPLTREEVCGMNDENCPPLEKAGNIVGMQGQLWSETIRTRDHMESQYFPRVLGLAERAWHYADWETDMNVTTRTLDKMADWYSFARAVGYRELPRLDEMGINYRIPPPGAKVEKRRLFVSPGFPGLTVEYSRDNGVTWFVADGTERIREDDPILLRTRSADGQRYSRTVELQPVQKPLPTSQSLLNYIGDHVTVKFEVVDNYLTYGIDYYVASITLNNTGSRPVPEGNWAIYFPSVQWVEPDMLKDGREHVMAEYRMALSHDMGYLFRLAPVNGFPTLESGQSREITFKIQYWSASRYEQFPNYFVAADGANTRVINNTATESLDFVADFTKVNQWKRDSTDRLDPFTPSARYGRQSDVNDFGYAPHPYLPTPLSYTMDRSHSVSMKMGWVIAASTELNNVATFLKDTLANISSADLTIQQTAPARRFVQLQLVSDSGVPHSYNMSVRTEQEAVTITGNTETGVLYGVQSLINMAMQSPDGATVMEMKSSDAPRFSYRGMHVDVSRNFHSKASLLKLLEVMGLYKLNVLHLHLADDEGWRLEIPGMPELTTVGSTRCYDPTEERCLTPVMGSGPDPDNPGTGFYSVQDYREILQHAARRHIEVIPEFDMPGHSRAAVKAMTLRRKLKTEAGDEQAAHEYALDEEGDQSLYSSVQFYDDDAVNPCMNSTFAFIRHVMTEVRKMHDGVNPLKTYHFGGDEVAAGAWIGSRACQPYVARGDNLKKLFSTRVAEVASELGLNIQAWEDGLMLNAKNPIPVGDLATQHVYVNAWDNVWEWGAAHRPYTMANRGYKVIMGPVTHTYFDHPYEPDPEERGFYWGTRYTDTRKTFHFQPAHLWHNVAITRFGAPITLDEICGEDNSGCPKLKDSSRENIIGMQGHVWSETVRTAEQLDYMIFPRLLALAERAWHEAPWEGQDAAGAIDRVKDWRKFANTLGHAQLSVLDRLNVAYRVPPPGAELANGKVSVNVAFPGLTVEYSVNEADTWSAVPAGGLAVKDKTTVHLRTKSADGLRSSRTISMAITDPQVHTGGASHQAASIVLAVAIIISENHGYPSSGKVSTYFYTGLRSGGASSQRDIIVTAQSPLIHCNRTSEWFRYFRFRHSRCVERKQGPEFTSTAGFDALSRHNNEEKKHLQEYEEFLRKRSKIELEYSKSMAQLAKSLKEHTVVGTLDLAWNCVKAELDSIKQTHEEAGLFFSQHAEETKRLRQDLTTRRDAAEDRLKKVQSQKNSQYNKVMSLYKTYCGKCRETDQANEQYATLRRQVTSTVKDLDKAKSKADKSEEEAAKADSQYKTGIHTLEDMRMEWEKEMEQACRSSERVRQILEQCDVDQDVHSFIAAYTTGTERPDDDPTYSTIRQVPNAGLRELTVKKSYQSQDGFAVRPGDKVMLVRQTAPNMLQVQTADNKCSNIPANIVERL</sequence>
<dbReference type="InterPro" id="IPR008965">
    <property type="entry name" value="CBM2/CBM3_carb-bd_dom_sf"/>
</dbReference>
<dbReference type="EC" id="3.2.1.52" evidence="3"/>
<dbReference type="Gene3D" id="2.60.40.10">
    <property type="entry name" value="Immunoglobulins"/>
    <property type="match status" value="2"/>
</dbReference>
<dbReference type="InterPro" id="IPR001060">
    <property type="entry name" value="FCH_dom"/>
</dbReference>
<comment type="similarity">
    <text evidence="2">Belongs to the glycosyl hydrolase 20 family.</text>
</comment>
<dbReference type="InterPro" id="IPR015882">
    <property type="entry name" value="HEX_bac_N"/>
</dbReference>
<dbReference type="SMART" id="SM01081">
    <property type="entry name" value="CHB_HEX"/>
    <property type="match status" value="2"/>
</dbReference>
<gene>
    <name evidence="14" type="ORF">BaRGS_00010893</name>
</gene>
<dbReference type="InterPro" id="IPR017853">
    <property type="entry name" value="GH"/>
</dbReference>
<dbReference type="InterPro" id="IPR025705">
    <property type="entry name" value="Beta_hexosaminidase_sua/sub"/>
</dbReference>
<evidence type="ECO:0000256" key="10">
    <source>
        <dbReference type="SAM" id="Coils"/>
    </source>
</evidence>
<dbReference type="Pfam" id="PF03174">
    <property type="entry name" value="CHB_HEX_C"/>
    <property type="match status" value="2"/>
</dbReference>
<keyword evidence="15" id="KW-1185">Reference proteome</keyword>
<comment type="catalytic activity">
    <reaction evidence="1">
        <text>Hydrolysis of terminal non-reducing N-acetyl-D-hexosamine residues in N-acetyl-beta-D-hexosaminides.</text>
        <dbReference type="EC" id="3.2.1.52"/>
    </reaction>
</comment>
<dbReference type="SUPFAM" id="SSF103657">
    <property type="entry name" value="BAR/IMD domain-like"/>
    <property type="match status" value="1"/>
</dbReference>
<dbReference type="InterPro" id="IPR004866">
    <property type="entry name" value="CHB/HEX_N_dom"/>
</dbReference>
<evidence type="ECO:0000313" key="15">
    <source>
        <dbReference type="Proteomes" id="UP001519460"/>
    </source>
</evidence>
<evidence type="ECO:0000256" key="7">
    <source>
        <dbReference type="ARBA" id="ARBA00033000"/>
    </source>
</evidence>
<evidence type="ECO:0000256" key="4">
    <source>
        <dbReference type="ARBA" id="ARBA00022801"/>
    </source>
</evidence>
<evidence type="ECO:0000256" key="8">
    <source>
        <dbReference type="PIRSR" id="PIRSR625705-1"/>
    </source>
</evidence>
<keyword evidence="4" id="KW-0378">Hydrolase</keyword>
<evidence type="ECO:0000259" key="13">
    <source>
        <dbReference type="PROSITE" id="PS51741"/>
    </source>
</evidence>
<comment type="caution">
    <text evidence="14">The sequence shown here is derived from an EMBL/GenBank/DDBJ whole genome shotgun (WGS) entry which is preliminary data.</text>
</comment>
<accession>A0ABD0LDX2</accession>
<evidence type="ECO:0000256" key="1">
    <source>
        <dbReference type="ARBA" id="ARBA00001231"/>
    </source>
</evidence>
<dbReference type="Gene3D" id="2.60.40.290">
    <property type="match status" value="2"/>
</dbReference>
<feature type="region of interest" description="Disordered" evidence="11">
    <location>
        <begin position="1966"/>
        <end position="1988"/>
    </location>
</feature>
<feature type="coiled-coil region" evidence="10">
    <location>
        <begin position="1898"/>
        <end position="1932"/>
    </location>
</feature>
<evidence type="ECO:0000256" key="11">
    <source>
        <dbReference type="SAM" id="MobiDB-lite"/>
    </source>
</evidence>
<dbReference type="SUPFAM" id="SSF49384">
    <property type="entry name" value="Carbohydrate-binding domain"/>
    <property type="match status" value="2"/>
</dbReference>
<proteinExistence type="inferred from homology"/>
<dbReference type="InterPro" id="IPR031160">
    <property type="entry name" value="F_BAR_dom"/>
</dbReference>
<dbReference type="Pfam" id="PF00611">
    <property type="entry name" value="FCH"/>
    <property type="match status" value="1"/>
</dbReference>
<feature type="compositionally biased region" description="Basic and acidic residues" evidence="11">
    <location>
        <begin position="1966"/>
        <end position="1984"/>
    </location>
</feature>